<evidence type="ECO:0000313" key="3">
    <source>
        <dbReference type="Proteomes" id="UP001596409"/>
    </source>
</evidence>
<dbReference type="Gene3D" id="3.30.750.24">
    <property type="entry name" value="STAS domain"/>
    <property type="match status" value="1"/>
</dbReference>
<organism evidence="2 3">
    <name type="scientific">Streptomyces viridiviolaceus</name>
    <dbReference type="NCBI Taxonomy" id="68282"/>
    <lineage>
        <taxon>Bacteria</taxon>
        <taxon>Bacillati</taxon>
        <taxon>Actinomycetota</taxon>
        <taxon>Actinomycetes</taxon>
        <taxon>Kitasatosporales</taxon>
        <taxon>Streptomycetaceae</taxon>
        <taxon>Streptomyces</taxon>
    </lineage>
</organism>
<feature type="domain" description="STAS" evidence="1">
    <location>
        <begin position="1"/>
        <end position="63"/>
    </location>
</feature>
<name>A0ABW2E4W4_9ACTN</name>
<dbReference type="InterPro" id="IPR036513">
    <property type="entry name" value="STAS_dom_sf"/>
</dbReference>
<evidence type="ECO:0000259" key="1">
    <source>
        <dbReference type="PROSITE" id="PS50801"/>
    </source>
</evidence>
<protein>
    <submittedName>
        <fullName evidence="2">STAS domain-containing protein</fullName>
    </submittedName>
</protein>
<dbReference type="CDD" id="cd07043">
    <property type="entry name" value="STAS_anti-anti-sigma_factors"/>
    <property type="match status" value="1"/>
</dbReference>
<dbReference type="Proteomes" id="UP001596409">
    <property type="component" value="Unassembled WGS sequence"/>
</dbReference>
<dbReference type="PROSITE" id="PS50801">
    <property type="entry name" value="STAS"/>
    <property type="match status" value="1"/>
</dbReference>
<keyword evidence="3" id="KW-1185">Reference proteome</keyword>
<dbReference type="InterPro" id="IPR002645">
    <property type="entry name" value="STAS_dom"/>
</dbReference>
<reference evidence="3" key="1">
    <citation type="journal article" date="2019" name="Int. J. Syst. Evol. Microbiol.">
        <title>The Global Catalogue of Microorganisms (GCM) 10K type strain sequencing project: providing services to taxonomists for standard genome sequencing and annotation.</title>
        <authorList>
            <consortium name="The Broad Institute Genomics Platform"/>
            <consortium name="The Broad Institute Genome Sequencing Center for Infectious Disease"/>
            <person name="Wu L."/>
            <person name="Ma J."/>
        </authorList>
    </citation>
    <scope>NUCLEOTIDE SEQUENCE [LARGE SCALE GENOMIC DNA]</scope>
    <source>
        <strain evidence="3">JCM 4855</strain>
    </source>
</reference>
<gene>
    <name evidence="2" type="ORF">ACFQMH_19355</name>
</gene>
<evidence type="ECO:0000313" key="2">
    <source>
        <dbReference type="EMBL" id="MFC7013842.1"/>
    </source>
</evidence>
<dbReference type="RefSeq" id="WP_229881735.1">
    <property type="nucleotide sequence ID" value="NZ_BMWA01000043.1"/>
</dbReference>
<accession>A0ABW2E4W4</accession>
<sequence length="79" mass="8649">MPVPFLDSAGLGAVVAITKRIREHEGSLRITCPTHRILHVFAVSGLRDAYDFYDSPQEAVRRAPPVDGLAHWPGPAHHA</sequence>
<dbReference type="Pfam" id="PF01740">
    <property type="entry name" value="STAS"/>
    <property type="match status" value="1"/>
</dbReference>
<dbReference type="EMBL" id="JBHSYM010000039">
    <property type="protein sequence ID" value="MFC7013842.1"/>
    <property type="molecule type" value="Genomic_DNA"/>
</dbReference>
<dbReference type="SUPFAM" id="SSF52091">
    <property type="entry name" value="SpoIIaa-like"/>
    <property type="match status" value="1"/>
</dbReference>
<proteinExistence type="predicted"/>
<comment type="caution">
    <text evidence="2">The sequence shown here is derived from an EMBL/GenBank/DDBJ whole genome shotgun (WGS) entry which is preliminary data.</text>
</comment>